<reference evidence="12" key="1">
    <citation type="submission" date="2022-07" db="EMBL/GenBank/DDBJ databases">
        <title>Complete genome sequence of Salinispirillum sp. LH10-3-1 capable of multiple carbohydrate inversion isolated from a soda lake.</title>
        <authorList>
            <person name="Liu J."/>
            <person name="Zhai Y."/>
            <person name="Zhang H."/>
            <person name="Yang H."/>
            <person name="Qu J."/>
            <person name="Li J."/>
        </authorList>
    </citation>
    <scope>NUCLEOTIDE SEQUENCE</scope>
    <source>
        <strain evidence="12">LH 10-3-1</strain>
    </source>
</reference>
<accession>A0AB38YJM3</accession>
<evidence type="ECO:0000256" key="4">
    <source>
        <dbReference type="ARBA" id="ARBA00022840"/>
    </source>
</evidence>
<feature type="short sequence motif" description="DEAH box" evidence="9">
    <location>
        <begin position="279"/>
        <end position="282"/>
    </location>
</feature>
<dbReference type="InterPro" id="IPR040766">
    <property type="entry name" value="Tudor_2_RapA"/>
</dbReference>
<keyword evidence="6 9" id="KW-0238">DNA-binding</keyword>
<dbReference type="InterPro" id="IPR001650">
    <property type="entry name" value="Helicase_C-like"/>
</dbReference>
<dbReference type="Pfam" id="PF18339">
    <property type="entry name" value="Tudor_1_RapA"/>
    <property type="match status" value="1"/>
</dbReference>
<dbReference type="Pfam" id="PF18337">
    <property type="entry name" value="Tudor_RapA"/>
    <property type="match status" value="1"/>
</dbReference>
<evidence type="ECO:0000256" key="3">
    <source>
        <dbReference type="ARBA" id="ARBA00022806"/>
    </source>
</evidence>
<dbReference type="NCBIfam" id="NF003426">
    <property type="entry name" value="PRK04914.1"/>
    <property type="match status" value="1"/>
</dbReference>
<name>A0AB38YJM3_9GAMM</name>
<evidence type="ECO:0000259" key="10">
    <source>
        <dbReference type="PROSITE" id="PS51192"/>
    </source>
</evidence>
<keyword evidence="8 9" id="KW-0804">Transcription</keyword>
<evidence type="ECO:0000256" key="5">
    <source>
        <dbReference type="ARBA" id="ARBA00023015"/>
    </source>
</evidence>
<keyword evidence="2 9" id="KW-0378">Hydrolase</keyword>
<dbReference type="EC" id="3.6.4.-" evidence="9"/>
<dbReference type="RefSeq" id="WP_304996834.1">
    <property type="nucleotide sequence ID" value="NZ_CP101717.1"/>
</dbReference>
<keyword evidence="3 9" id="KW-0347">Helicase</keyword>
<dbReference type="InterPro" id="IPR022737">
    <property type="entry name" value="RapA_C"/>
</dbReference>
<dbReference type="Gene3D" id="6.10.140.1500">
    <property type="match status" value="1"/>
</dbReference>
<dbReference type="InterPro" id="IPR057342">
    <property type="entry name" value="DEXDc_RapA"/>
</dbReference>
<dbReference type="Pfam" id="PF12137">
    <property type="entry name" value="RapA_C"/>
    <property type="match status" value="1"/>
</dbReference>
<dbReference type="HAMAP" id="MF_01821">
    <property type="entry name" value="Helicase_RapA"/>
    <property type="match status" value="1"/>
</dbReference>
<evidence type="ECO:0000256" key="1">
    <source>
        <dbReference type="ARBA" id="ARBA00022741"/>
    </source>
</evidence>
<evidence type="ECO:0000256" key="7">
    <source>
        <dbReference type="ARBA" id="ARBA00023159"/>
    </source>
</evidence>
<dbReference type="InterPro" id="IPR023949">
    <property type="entry name" value="Helicase_RapA"/>
</dbReference>
<evidence type="ECO:0000256" key="9">
    <source>
        <dbReference type="HAMAP-Rule" id="MF_01821"/>
    </source>
</evidence>
<sequence>MIFASGQRWFSQTEPELGLGIIESVANRRITISFPAVDEVRTYAESQAPLQRYLLQKGDALNTADGLRGKVQGGEVNQHRIIYLVADDAGEEHVVPEMLLAHELKLDSADKRLLAGQVDHLNWYLLRQKARAQYSEYQGQTIRGLLGGRIQLTPHQYYLAQAATKGGIPRILLSDEVGLGKTIEAGLILHKLEIEGRVQRTLITVPDHLLHQWLVELLRKFNMHFSIFDHSRLDAALEENPDGNPFDDEQRVLVPVSLWQDGNALEFATRSQWDLLIVDEAHHLAWSEEAPSLEYQAIETLSASTPGLLLLTATPEQLGVESHFARLRLLDPQHFNDLPRYLSTHTQLEALSTALGEWLDSDLQSTALDAFCTDPYSQKLLTQARESSDEKDIQLLVDHLIDVQGTGRIQYRNTRDRIAGFPERQVHATALPLPSDYLLDKPYPEIGILAWTEDDPRVEWLVKLAQSTDEKLLVICHNLRTATGLEGHLRLREGLRTAQFHEDMTLIERDRAGAYFADLDDGAQILVCSEIGSEGRNFQFAHHLVCFDLPNHPDLLEQRIGRLDRIGQTNTIQIHVPYFIEHVSERWFEWYNAGLNAFEQTCGVGQAVLSERVPDDQPQQLDYLDALTEAEFQNELTSVQTLAQELTARLRAGKNRLLEWHSFNRHEAQELLEQIVEFESQLSPQDFMIEALDSFGIDVEDEGQGIFSLQPSANMLTDSLPFMGDEGTRVTFRRSVAVSRDDIQFITWEHPMVDFVLETLEDSHLGAAGVTLISQPDLSKGSLYVAAHFMPIMQHPRARAAGRYLPQASFQVVIDQEAQPITEYFVDKDLRDLQQRIKKNVVLEVIKSQNTLIATLLEKVRAQAEPELATLKAQATESSHTFYDGEIARLEALQAVSGKDFSVDLETLKEDRAALAEAIQHAELHLDAVRLIVNF</sequence>
<dbReference type="PROSITE" id="PS51194">
    <property type="entry name" value="HELICASE_CTER"/>
    <property type="match status" value="1"/>
</dbReference>
<dbReference type="PANTHER" id="PTHR45766:SF6">
    <property type="entry name" value="SWI_SNF-RELATED MATRIX-ASSOCIATED ACTIN-DEPENDENT REGULATOR OF CHROMATIN SUBFAMILY A-LIKE PROTEIN 1"/>
    <property type="match status" value="1"/>
</dbReference>
<gene>
    <name evidence="9 12" type="primary">rapA</name>
    <name evidence="12" type="ORF">NFC81_07115</name>
</gene>
<proteinExistence type="inferred from homology"/>
<feature type="domain" description="Helicase ATP-binding" evidence="10">
    <location>
        <begin position="162"/>
        <end position="333"/>
    </location>
</feature>
<dbReference type="PROSITE" id="PS51192">
    <property type="entry name" value="HELICASE_ATP_BIND_1"/>
    <property type="match status" value="1"/>
</dbReference>
<dbReference type="GO" id="GO:0006355">
    <property type="term" value="P:regulation of DNA-templated transcription"/>
    <property type="evidence" value="ECO:0007669"/>
    <property type="project" value="UniProtKB-UniRule"/>
</dbReference>
<dbReference type="Gene3D" id="3.30.360.80">
    <property type="match status" value="1"/>
</dbReference>
<comment type="similarity">
    <text evidence="9">Belongs to the SNF2/RAD54 helicase family. RapA subfamily.</text>
</comment>
<dbReference type="GO" id="GO:0003677">
    <property type="term" value="F:DNA binding"/>
    <property type="evidence" value="ECO:0007669"/>
    <property type="project" value="UniProtKB-KW"/>
</dbReference>
<dbReference type="Gene3D" id="2.30.30.140">
    <property type="match status" value="1"/>
</dbReference>
<dbReference type="CDD" id="cd18793">
    <property type="entry name" value="SF2_C_SNF"/>
    <property type="match status" value="1"/>
</dbReference>
<dbReference type="Pfam" id="PF00271">
    <property type="entry name" value="Helicase_C"/>
    <property type="match status" value="1"/>
</dbReference>
<organism evidence="12">
    <name type="scientific">Salinispirillum sp. LH 10-3-1</name>
    <dbReference type="NCBI Taxonomy" id="2952525"/>
    <lineage>
        <taxon>Bacteria</taxon>
        <taxon>Pseudomonadati</taxon>
        <taxon>Pseudomonadota</taxon>
        <taxon>Gammaproteobacteria</taxon>
        <taxon>Oceanospirillales</taxon>
        <taxon>Saccharospirillaceae</taxon>
        <taxon>Salinispirillum</taxon>
    </lineage>
</organism>
<dbReference type="SUPFAM" id="SSF52540">
    <property type="entry name" value="P-loop containing nucleoside triphosphate hydrolases"/>
    <property type="match status" value="2"/>
</dbReference>
<comment type="function">
    <text evidence="9">Transcription regulator that activates transcription by stimulating RNA polymerase (RNAP) recycling in case of stress conditions such as supercoiled DNA or high salt concentrations. Probably acts by releasing the RNAP, when it is trapped or immobilized on tightly supercoiled DNA. Does not activate transcription on linear DNA. Probably not involved in DNA repair.</text>
</comment>
<dbReference type="CDD" id="cd18011">
    <property type="entry name" value="DEXDc_RapA"/>
    <property type="match status" value="1"/>
</dbReference>
<evidence type="ECO:0000256" key="2">
    <source>
        <dbReference type="ARBA" id="ARBA00022801"/>
    </source>
</evidence>
<dbReference type="GO" id="GO:0004386">
    <property type="term" value="F:helicase activity"/>
    <property type="evidence" value="ECO:0007669"/>
    <property type="project" value="UniProtKB-UniRule"/>
</dbReference>
<dbReference type="EMBL" id="CP101717">
    <property type="protein sequence ID" value="WLD59542.1"/>
    <property type="molecule type" value="Genomic_DNA"/>
</dbReference>
<feature type="binding site" evidence="9">
    <location>
        <begin position="175"/>
        <end position="182"/>
    </location>
    <ligand>
        <name>ATP</name>
        <dbReference type="ChEBI" id="CHEBI:30616"/>
    </ligand>
</feature>
<evidence type="ECO:0000259" key="11">
    <source>
        <dbReference type="PROSITE" id="PS51194"/>
    </source>
</evidence>
<dbReference type="Gene3D" id="3.40.50.10810">
    <property type="entry name" value="Tandem AAA-ATPase domain"/>
    <property type="match status" value="1"/>
</dbReference>
<keyword evidence="7 9" id="KW-0010">Activator</keyword>
<dbReference type="InterPro" id="IPR027417">
    <property type="entry name" value="P-loop_NTPase"/>
</dbReference>
<comment type="subunit">
    <text evidence="9">Interacts with the RNAP. Has a higher affinity for the core RNAP than for the holoenzyme. Its ATPase activity is stimulated by binding to RNAP.</text>
</comment>
<keyword evidence="1 9" id="KW-0547">Nucleotide-binding</keyword>
<feature type="domain" description="Helicase C-terminal" evidence="11">
    <location>
        <begin position="457"/>
        <end position="610"/>
    </location>
</feature>
<protein>
    <recommendedName>
        <fullName evidence="9">RNA polymerase-associated protein RapA</fullName>
        <ecNumber evidence="9">3.6.4.-</ecNumber>
    </recommendedName>
    <alternativeName>
        <fullName evidence="9">ATP-dependent helicase HepA</fullName>
    </alternativeName>
</protein>
<dbReference type="PANTHER" id="PTHR45766">
    <property type="entry name" value="DNA ANNEALING HELICASE AND ENDONUCLEASE ZRANB3 FAMILY MEMBER"/>
    <property type="match status" value="1"/>
</dbReference>
<dbReference type="InterPro" id="IPR038718">
    <property type="entry name" value="SNF2-like_sf"/>
</dbReference>
<dbReference type="InterPro" id="IPR000330">
    <property type="entry name" value="SNF2_N"/>
</dbReference>
<keyword evidence="4 9" id="KW-0067">ATP-binding</keyword>
<dbReference type="Pfam" id="PF00176">
    <property type="entry name" value="SNF2-rel_dom"/>
    <property type="match status" value="1"/>
</dbReference>
<keyword evidence="5 9" id="KW-0805">Transcription regulation</keyword>
<evidence type="ECO:0000256" key="6">
    <source>
        <dbReference type="ARBA" id="ARBA00023125"/>
    </source>
</evidence>
<dbReference type="Gene3D" id="3.40.50.300">
    <property type="entry name" value="P-loop containing nucleotide triphosphate hydrolases"/>
    <property type="match status" value="1"/>
</dbReference>
<evidence type="ECO:0000256" key="8">
    <source>
        <dbReference type="ARBA" id="ARBA00023163"/>
    </source>
</evidence>
<dbReference type="AlphaFoldDB" id="A0AB38YJM3"/>
<dbReference type="InterPro" id="IPR014001">
    <property type="entry name" value="Helicase_ATP-bd"/>
</dbReference>
<dbReference type="GO" id="GO:0016817">
    <property type="term" value="F:hydrolase activity, acting on acid anhydrides"/>
    <property type="evidence" value="ECO:0007669"/>
    <property type="project" value="InterPro"/>
</dbReference>
<dbReference type="GO" id="GO:0005524">
    <property type="term" value="F:ATP binding"/>
    <property type="evidence" value="ECO:0007669"/>
    <property type="project" value="UniProtKB-UniRule"/>
</dbReference>
<dbReference type="InterPro" id="IPR049730">
    <property type="entry name" value="SNF2/RAD54-like_C"/>
</dbReference>
<dbReference type="SMART" id="SM00490">
    <property type="entry name" value="HELICc"/>
    <property type="match status" value="1"/>
</dbReference>
<dbReference type="SMART" id="SM00487">
    <property type="entry name" value="DEXDc"/>
    <property type="match status" value="1"/>
</dbReference>
<evidence type="ECO:0000313" key="12">
    <source>
        <dbReference type="EMBL" id="WLD59542.1"/>
    </source>
</evidence>
<dbReference type="InterPro" id="IPR040765">
    <property type="entry name" value="Tudor_1_RapA"/>
</dbReference>